<keyword evidence="1" id="KW-0687">Ribonucleoprotein</keyword>
<keyword evidence="1" id="KW-0689">Ribosomal protein</keyword>
<dbReference type="Gene3D" id="3.30.230.10">
    <property type="match status" value="1"/>
</dbReference>
<name>A0ABN7ASY1_9HEMI</name>
<protein>
    <submittedName>
        <fullName evidence="1">Ribosomal protein, S9</fullName>
    </submittedName>
</protein>
<sequence>MMFRPCFWCKNFDKVFAHGARYLSSSSAEATAVPVSEGTAAKSSPSKLSKVMQAYVERSKAYNEFIKKEEQLFNTGKRHLANMMGADPETFTQKDVDEAIEYLFPSGIYDKKARPFLKPPSEVFPPKKEAQFDESGRPFHFLFYTGRANFYNILYECVTRLNNLNTAEDALIRSKKEVKPVDLDVSGSRWLTKTELETVAVEEITNREYDQFLAAMERLLSHTLAHTQKEFIMKQRIPLMDVSKSFAVVEPMTREDGRQYVTTRECPRKSARATVTVIKPGTGKISINGKPIDYFETFQSRAQVSSYGG</sequence>
<dbReference type="GO" id="GO:0005840">
    <property type="term" value="C:ribosome"/>
    <property type="evidence" value="ECO:0007669"/>
    <property type="project" value="UniProtKB-KW"/>
</dbReference>
<proteinExistence type="predicted"/>
<dbReference type="Proteomes" id="UP001307889">
    <property type="component" value="Chromosome 4"/>
</dbReference>
<dbReference type="EMBL" id="AP028912">
    <property type="protein sequence ID" value="BES93502.1"/>
    <property type="molecule type" value="Genomic_DNA"/>
</dbReference>
<dbReference type="InterPro" id="IPR014721">
    <property type="entry name" value="Ribsml_uS5_D2-typ_fold_subgr"/>
</dbReference>
<evidence type="ECO:0000313" key="2">
    <source>
        <dbReference type="Proteomes" id="UP001307889"/>
    </source>
</evidence>
<gene>
    <name evidence="1" type="ORF">NTJ_06311</name>
</gene>
<accession>A0ABN7ASY1</accession>
<organism evidence="1 2">
    <name type="scientific">Nesidiocoris tenuis</name>
    <dbReference type="NCBI Taxonomy" id="355587"/>
    <lineage>
        <taxon>Eukaryota</taxon>
        <taxon>Metazoa</taxon>
        <taxon>Ecdysozoa</taxon>
        <taxon>Arthropoda</taxon>
        <taxon>Hexapoda</taxon>
        <taxon>Insecta</taxon>
        <taxon>Pterygota</taxon>
        <taxon>Neoptera</taxon>
        <taxon>Paraneoptera</taxon>
        <taxon>Hemiptera</taxon>
        <taxon>Heteroptera</taxon>
        <taxon>Panheteroptera</taxon>
        <taxon>Cimicomorpha</taxon>
        <taxon>Miridae</taxon>
        <taxon>Dicyphina</taxon>
        <taxon>Nesidiocoris</taxon>
    </lineage>
</organism>
<keyword evidence="2" id="KW-1185">Reference proteome</keyword>
<evidence type="ECO:0000313" key="1">
    <source>
        <dbReference type="EMBL" id="BES93502.1"/>
    </source>
</evidence>
<reference evidence="1 2" key="1">
    <citation type="submission" date="2023-09" db="EMBL/GenBank/DDBJ databases">
        <title>Nesidiocoris tenuis whole genome shotgun sequence.</title>
        <authorList>
            <person name="Shibata T."/>
            <person name="Shimoda M."/>
            <person name="Kobayashi T."/>
            <person name="Uehara T."/>
        </authorList>
    </citation>
    <scope>NUCLEOTIDE SEQUENCE [LARGE SCALE GENOMIC DNA]</scope>
    <source>
        <strain evidence="1 2">Japan</strain>
    </source>
</reference>